<feature type="transmembrane region" description="Helical" evidence="1">
    <location>
        <begin position="166"/>
        <end position="185"/>
    </location>
</feature>
<evidence type="ECO:0000256" key="1">
    <source>
        <dbReference type="SAM" id="Phobius"/>
    </source>
</evidence>
<keyword evidence="3" id="KW-0808">Transferase</keyword>
<feature type="transmembrane region" description="Helical" evidence="1">
    <location>
        <begin position="37"/>
        <end position="60"/>
    </location>
</feature>
<accession>A0A1W2EZN5</accession>
<dbReference type="InterPro" id="IPR031621">
    <property type="entry name" value="HisKA_7TM"/>
</dbReference>
<name>A0A1W2EZN5_9FIRM</name>
<feature type="transmembrane region" description="Helical" evidence="1">
    <location>
        <begin position="131"/>
        <end position="154"/>
    </location>
</feature>
<feature type="transmembrane region" description="Helical" evidence="1">
    <location>
        <begin position="72"/>
        <end position="91"/>
    </location>
</feature>
<reference evidence="3 4" key="1">
    <citation type="submission" date="2017-04" db="EMBL/GenBank/DDBJ databases">
        <authorList>
            <person name="Afonso C.L."/>
            <person name="Miller P.J."/>
            <person name="Scott M.A."/>
            <person name="Spackman E."/>
            <person name="Goraichik I."/>
            <person name="Dimitrov K.M."/>
            <person name="Suarez D.L."/>
            <person name="Swayne D.E."/>
        </authorList>
    </citation>
    <scope>NUCLEOTIDE SEQUENCE [LARGE SCALE GENOMIC DNA]</scope>
    <source>
        <strain evidence="3 4">DSM 5090</strain>
    </source>
</reference>
<protein>
    <submittedName>
        <fullName evidence="3">N-terminal 7TM region of histidine kinase</fullName>
    </submittedName>
</protein>
<sequence length="254" mass="28844">MEIALPRLSGIGLHLFVIIILVALAAYLCHYRKTPGVLPLIASLGARVLWLTCIVMFSVSSSLHWQLVWNKLAFLSGYILVPSWFVFILQVSGWGSWLTWHRLVAIIFAPAVTILIIFTNEWHGWFTVRGILHWLMLDYNYLLALVCWYINLQWIRQSSGLRRRQAVIIAIGPLFSFSGQVTGLFSQWVYAPMLLPVGFLLSALIWCWALLHWRTLNIIPIAKDTVITNMGDGFAVVDNQGYIYELNPAAAAML</sequence>
<evidence type="ECO:0000313" key="3">
    <source>
        <dbReference type="EMBL" id="SMD14676.1"/>
    </source>
</evidence>
<dbReference type="RefSeq" id="WP_139796365.1">
    <property type="nucleotide sequence ID" value="NZ_FWXI01000035.1"/>
</dbReference>
<keyword evidence="1" id="KW-0812">Transmembrane</keyword>
<organism evidence="3 4">
    <name type="scientific">Sporomusa malonica</name>
    <dbReference type="NCBI Taxonomy" id="112901"/>
    <lineage>
        <taxon>Bacteria</taxon>
        <taxon>Bacillati</taxon>
        <taxon>Bacillota</taxon>
        <taxon>Negativicutes</taxon>
        <taxon>Selenomonadales</taxon>
        <taxon>Sporomusaceae</taxon>
        <taxon>Sporomusa</taxon>
    </lineage>
</organism>
<dbReference type="Pfam" id="PF16927">
    <property type="entry name" value="HisKA_7TM"/>
    <property type="match status" value="1"/>
</dbReference>
<dbReference type="AlphaFoldDB" id="A0A1W2EZN5"/>
<feature type="non-terminal residue" evidence="3">
    <location>
        <position position="254"/>
    </location>
</feature>
<dbReference type="EMBL" id="FWXI01000035">
    <property type="protein sequence ID" value="SMD14676.1"/>
    <property type="molecule type" value="Genomic_DNA"/>
</dbReference>
<feature type="domain" description="Histidine kinase N-terminal 7TM region" evidence="2">
    <location>
        <begin position="15"/>
        <end position="220"/>
    </location>
</feature>
<keyword evidence="4" id="KW-1185">Reference proteome</keyword>
<feature type="transmembrane region" description="Helical" evidence="1">
    <location>
        <begin position="191"/>
        <end position="211"/>
    </location>
</feature>
<proteinExistence type="predicted"/>
<evidence type="ECO:0000313" key="4">
    <source>
        <dbReference type="Proteomes" id="UP000192738"/>
    </source>
</evidence>
<keyword evidence="1" id="KW-0472">Membrane</keyword>
<feature type="transmembrane region" description="Helical" evidence="1">
    <location>
        <begin position="103"/>
        <end position="119"/>
    </location>
</feature>
<evidence type="ECO:0000259" key="2">
    <source>
        <dbReference type="Pfam" id="PF16927"/>
    </source>
</evidence>
<dbReference type="Proteomes" id="UP000192738">
    <property type="component" value="Unassembled WGS sequence"/>
</dbReference>
<keyword evidence="3" id="KW-0418">Kinase</keyword>
<dbReference type="STRING" id="112901.SAMN04488500_1351"/>
<feature type="transmembrane region" description="Helical" evidence="1">
    <location>
        <begin position="12"/>
        <end position="30"/>
    </location>
</feature>
<dbReference type="GO" id="GO:0016301">
    <property type="term" value="F:kinase activity"/>
    <property type="evidence" value="ECO:0007669"/>
    <property type="project" value="UniProtKB-KW"/>
</dbReference>
<keyword evidence="1" id="KW-1133">Transmembrane helix</keyword>
<gene>
    <name evidence="3" type="ORF">SAMN04488500_1351</name>
</gene>